<evidence type="ECO:0000313" key="2">
    <source>
        <dbReference type="EMBL" id="MDC8012995.1"/>
    </source>
</evidence>
<reference evidence="2" key="1">
    <citation type="submission" date="2023-02" db="EMBL/GenBank/DDBJ databases">
        <title>Tahibacter soli sp. nov. isolated from soil.</title>
        <authorList>
            <person name="Baek J.H."/>
            <person name="Lee J.K."/>
            <person name="Choi D.G."/>
            <person name="Jeon C.O."/>
        </authorList>
    </citation>
    <scope>NUCLEOTIDE SEQUENCE</scope>
    <source>
        <strain evidence="2">BL</strain>
    </source>
</reference>
<gene>
    <name evidence="2" type="ORF">OD750_010610</name>
</gene>
<dbReference type="AlphaFoldDB" id="A0A9X3YKN8"/>
<evidence type="ECO:0000256" key="1">
    <source>
        <dbReference type="SAM" id="SignalP"/>
    </source>
</evidence>
<protein>
    <submittedName>
        <fullName evidence="2">DUF1800 domain-containing protein</fullName>
    </submittedName>
</protein>
<dbReference type="Pfam" id="PF08811">
    <property type="entry name" value="DUF1800"/>
    <property type="match status" value="1"/>
</dbReference>
<keyword evidence="3" id="KW-1185">Reference proteome</keyword>
<dbReference type="EMBL" id="JAOVZO020000015">
    <property type="protein sequence ID" value="MDC8012995.1"/>
    <property type="molecule type" value="Genomic_DNA"/>
</dbReference>
<name>A0A9X3YKN8_9GAMM</name>
<dbReference type="InterPro" id="IPR014917">
    <property type="entry name" value="DUF1800"/>
</dbReference>
<evidence type="ECO:0000313" key="3">
    <source>
        <dbReference type="Proteomes" id="UP001139971"/>
    </source>
</evidence>
<organism evidence="2 3">
    <name type="scientific">Tahibacter soli</name>
    <dbReference type="NCBI Taxonomy" id="2983605"/>
    <lineage>
        <taxon>Bacteria</taxon>
        <taxon>Pseudomonadati</taxon>
        <taxon>Pseudomonadota</taxon>
        <taxon>Gammaproteobacteria</taxon>
        <taxon>Lysobacterales</taxon>
        <taxon>Rhodanobacteraceae</taxon>
        <taxon>Tahibacter</taxon>
    </lineage>
</organism>
<feature type="signal peptide" evidence="1">
    <location>
        <begin position="1"/>
        <end position="23"/>
    </location>
</feature>
<accession>A0A9X3YKN8</accession>
<dbReference type="RefSeq" id="WP_263544685.1">
    <property type="nucleotide sequence ID" value="NZ_JAOVZO020000015.1"/>
</dbReference>
<feature type="chain" id="PRO_5040870405" evidence="1">
    <location>
        <begin position="24"/>
        <end position="575"/>
    </location>
</feature>
<dbReference type="Proteomes" id="UP001139971">
    <property type="component" value="Unassembled WGS sequence"/>
</dbReference>
<dbReference type="PANTHER" id="PTHR43737:SF1">
    <property type="entry name" value="DUF1501 DOMAIN-CONTAINING PROTEIN"/>
    <property type="match status" value="1"/>
</dbReference>
<dbReference type="PANTHER" id="PTHR43737">
    <property type="entry name" value="BLL7424 PROTEIN"/>
    <property type="match status" value="1"/>
</dbReference>
<sequence>MRAFLRRVGVFAAVWLAVPAALAQSSYDLVFRQGFERSDDRPSTRGEASRFLAQATFGGSDADIDALAASGYDAWLSAQIALPPTSMLPYMRAQAGTADPLEPIPFHLFKQAWFVRTLGAQDQLRQRVAFALSEILVVSERGNGLENDGLALGAYYDILLRNALGNYRQLLEDVTLSPAMGRYLSMYRNRKPDLANNIQSDENYAREVMQLFSIGLVKLHRDGSPVIVGGRTVPTYDVGTVRGFARVFTGWACHCGPGQPCPADPFPVEPFTCSTEHEMVPYEAYHDRDAKTVLDGVVLPAGRDARPELEAALDVLFNHPNVAPFIARQLIQKLVTSNPSPGYVDAVAAAFENNGQGVRGDLAATVRAMLTHPEARDGHRTMPQTFGKVREPIVRLAQLWRAFDVMWENDALFPDDREIHESHNQSPLLSPSVFNFFSPGYTPGGALATAGLVAPEMQIVTANFAIRLANDVNGRVYWSYRGGPMDEFDDRVRLIRLERWEASIRPAPGANEAPAGAVDRLIDRCAELLVGGQITPALRSRIRARVLSIDADDPLRRVQNAIYLIATSPEFAVQR</sequence>
<keyword evidence="1" id="KW-0732">Signal</keyword>
<comment type="caution">
    <text evidence="2">The sequence shown here is derived from an EMBL/GenBank/DDBJ whole genome shotgun (WGS) entry which is preliminary data.</text>
</comment>
<proteinExistence type="predicted"/>